<proteinExistence type="predicted"/>
<name>A0A9P6RJV8_9FUNG</name>
<feature type="domain" description="ER-bound oxygenase mpaB/mpaB'/Rubber oxygenase catalytic" evidence="2">
    <location>
        <begin position="156"/>
        <end position="294"/>
    </location>
</feature>
<reference evidence="3" key="1">
    <citation type="journal article" date="2020" name="Fungal Divers.">
        <title>Resolving the Mortierellaceae phylogeny through synthesis of multi-gene phylogenetics and phylogenomics.</title>
        <authorList>
            <person name="Vandepol N."/>
            <person name="Liber J."/>
            <person name="Desiro A."/>
            <person name="Na H."/>
            <person name="Kennedy M."/>
            <person name="Barry K."/>
            <person name="Grigoriev I.V."/>
            <person name="Miller A.N."/>
            <person name="O'Donnell K."/>
            <person name="Stajich J.E."/>
            <person name="Bonito G."/>
        </authorList>
    </citation>
    <scope>NUCLEOTIDE SEQUENCE</scope>
    <source>
        <strain evidence="3">REB-010B</strain>
    </source>
</reference>
<evidence type="ECO:0000256" key="1">
    <source>
        <dbReference type="SAM" id="Phobius"/>
    </source>
</evidence>
<feature type="transmembrane region" description="Helical" evidence="1">
    <location>
        <begin position="12"/>
        <end position="30"/>
    </location>
</feature>
<evidence type="ECO:0000259" key="2">
    <source>
        <dbReference type="Pfam" id="PF09995"/>
    </source>
</evidence>
<comment type="caution">
    <text evidence="3">The sequence shown here is derived from an EMBL/GenBank/DDBJ whole genome shotgun (WGS) entry which is preliminary data.</text>
</comment>
<dbReference type="AlphaFoldDB" id="A0A9P6RJV8"/>
<gene>
    <name evidence="3" type="ORF">BGZ99_003567</name>
</gene>
<dbReference type="GO" id="GO:0016491">
    <property type="term" value="F:oxidoreductase activity"/>
    <property type="evidence" value="ECO:0007669"/>
    <property type="project" value="InterPro"/>
</dbReference>
<dbReference type="PANTHER" id="PTHR36124">
    <property type="match status" value="1"/>
</dbReference>
<dbReference type="EMBL" id="JAAAIP010000224">
    <property type="protein sequence ID" value="KAG0321983.1"/>
    <property type="molecule type" value="Genomic_DNA"/>
</dbReference>
<organism evidence="3 4">
    <name type="scientific">Dissophora globulifera</name>
    <dbReference type="NCBI Taxonomy" id="979702"/>
    <lineage>
        <taxon>Eukaryota</taxon>
        <taxon>Fungi</taxon>
        <taxon>Fungi incertae sedis</taxon>
        <taxon>Mucoromycota</taxon>
        <taxon>Mortierellomycotina</taxon>
        <taxon>Mortierellomycetes</taxon>
        <taxon>Mortierellales</taxon>
        <taxon>Mortierellaceae</taxon>
        <taxon>Dissophora</taxon>
    </lineage>
</organism>
<dbReference type="Pfam" id="PF09995">
    <property type="entry name" value="MPAB_Lcp_cat"/>
    <property type="match status" value="1"/>
</dbReference>
<dbReference type="InterPro" id="IPR046366">
    <property type="entry name" value="MPAB"/>
</dbReference>
<sequence>MSFILNALQRHSPINYGIALVAYMAVVRFFRYRRINALLKKYPDPTLPLRNLTVAKEIFSTFNDYEFPYLNVVSLEFALFKTYAIPSISKILAASREFNNSCLKRTDDTVFILLEMNEGFSRNLKRTMVEGKVDADEVLNDEKRAEIAIDRLNYIHGHYAIKQEDYLYTLALFMLEPPSFIDQFEWRKSTELEQNALFALWTEQGKAMNIQNIPETKEEMEAWAEEYESKYAVHAPTNGIIADATIALLLSLAPSFTHGFGVQAVSALLTPRLRAAFNIPPPPRGVTTLVRATIRARALFIRYFMLPRRLPHVRTALRANNESKYVPSYHKYKPVYPDGYRIEDLGPTKYLGKCPVSFHPSGITPSSSAKDAETKAL</sequence>
<dbReference type="Proteomes" id="UP000738325">
    <property type="component" value="Unassembled WGS sequence"/>
</dbReference>
<protein>
    <recommendedName>
        <fullName evidence="2">ER-bound oxygenase mpaB/mpaB'/Rubber oxygenase catalytic domain-containing protein</fullName>
    </recommendedName>
</protein>
<keyword evidence="1" id="KW-1133">Transmembrane helix</keyword>
<dbReference type="OrthoDB" id="545169at2759"/>
<keyword evidence="1" id="KW-0812">Transmembrane</keyword>
<evidence type="ECO:0000313" key="4">
    <source>
        <dbReference type="Proteomes" id="UP000738325"/>
    </source>
</evidence>
<accession>A0A9P6RJV8</accession>
<dbReference type="PANTHER" id="PTHR36124:SF1">
    <property type="entry name" value="ER-BOUND OXYGENASE MPAB_MPAB'_RUBBER OXYGENASE CATALYTIC DOMAIN-CONTAINING PROTEIN"/>
    <property type="match status" value="1"/>
</dbReference>
<keyword evidence="4" id="KW-1185">Reference proteome</keyword>
<dbReference type="InterPro" id="IPR018713">
    <property type="entry name" value="MPAB/Lcp_cat_dom"/>
</dbReference>
<keyword evidence="1" id="KW-0472">Membrane</keyword>
<evidence type="ECO:0000313" key="3">
    <source>
        <dbReference type="EMBL" id="KAG0321983.1"/>
    </source>
</evidence>